<evidence type="ECO:0000313" key="6">
    <source>
        <dbReference type="Proteomes" id="UP000271241"/>
    </source>
</evidence>
<proteinExistence type="predicted"/>
<dbReference type="InterPro" id="IPR012292">
    <property type="entry name" value="Globin/Proto"/>
</dbReference>
<name>A0A4P9XR30_9FUNG</name>
<evidence type="ECO:0000256" key="3">
    <source>
        <dbReference type="ARBA" id="ARBA00022723"/>
    </source>
</evidence>
<keyword evidence="4" id="KW-0408">Iron</keyword>
<dbReference type="Proteomes" id="UP000271241">
    <property type="component" value="Unassembled WGS sequence"/>
</dbReference>
<accession>A0A4P9XR30</accession>
<protein>
    <recommendedName>
        <fullName evidence="7">Globin</fullName>
    </recommendedName>
</protein>
<evidence type="ECO:0000313" key="5">
    <source>
        <dbReference type="EMBL" id="RKP08524.1"/>
    </source>
</evidence>
<evidence type="ECO:0000256" key="1">
    <source>
        <dbReference type="ARBA" id="ARBA00022448"/>
    </source>
</evidence>
<dbReference type="GO" id="GO:0019825">
    <property type="term" value="F:oxygen binding"/>
    <property type="evidence" value="ECO:0007669"/>
    <property type="project" value="InterPro"/>
</dbReference>
<dbReference type="AlphaFoldDB" id="A0A4P9XR30"/>
<keyword evidence="6" id="KW-1185">Reference proteome</keyword>
<dbReference type="Pfam" id="PF01152">
    <property type="entry name" value="Bac_globin"/>
    <property type="match status" value="1"/>
</dbReference>
<evidence type="ECO:0000256" key="4">
    <source>
        <dbReference type="ARBA" id="ARBA00023004"/>
    </source>
</evidence>
<evidence type="ECO:0000256" key="2">
    <source>
        <dbReference type="ARBA" id="ARBA00022617"/>
    </source>
</evidence>
<dbReference type="EMBL" id="KZ992594">
    <property type="protein sequence ID" value="RKP08524.1"/>
    <property type="molecule type" value="Genomic_DNA"/>
</dbReference>
<sequence length="209" mass="22735">MQISDKICDKDIALLVRRFYELNLADPLLAPFFSTSNQKALRAKFARLIVSGLSGAPMNRAPLRRTHYNLGIGDIEFAACGKNLLTALGEQRTLDASSVSRVVSLFWDLESEVITPTDQLHAHQSVSTTSSAMDMTVHSSDHGISSSGTDSEDEVYMNDLMQRQPVNSASHHVPALSAGKAYGAASAGSFVAISKPSVWHSLKTWFRPV</sequence>
<dbReference type="GO" id="GO:0020037">
    <property type="term" value="F:heme binding"/>
    <property type="evidence" value="ECO:0007669"/>
    <property type="project" value="InterPro"/>
</dbReference>
<dbReference type="Gene3D" id="1.10.490.10">
    <property type="entry name" value="Globins"/>
    <property type="match status" value="1"/>
</dbReference>
<gene>
    <name evidence="5" type="ORF">THASP1DRAFT_23500</name>
</gene>
<dbReference type="SUPFAM" id="SSF46458">
    <property type="entry name" value="Globin-like"/>
    <property type="match status" value="1"/>
</dbReference>
<dbReference type="InterPro" id="IPR009050">
    <property type="entry name" value="Globin-like_sf"/>
</dbReference>
<keyword evidence="2" id="KW-0349">Heme</keyword>
<evidence type="ECO:0008006" key="7">
    <source>
        <dbReference type="Google" id="ProtNLM"/>
    </source>
</evidence>
<organism evidence="5 6">
    <name type="scientific">Thamnocephalis sphaerospora</name>
    <dbReference type="NCBI Taxonomy" id="78915"/>
    <lineage>
        <taxon>Eukaryota</taxon>
        <taxon>Fungi</taxon>
        <taxon>Fungi incertae sedis</taxon>
        <taxon>Zoopagomycota</taxon>
        <taxon>Zoopagomycotina</taxon>
        <taxon>Zoopagomycetes</taxon>
        <taxon>Zoopagales</taxon>
        <taxon>Sigmoideomycetaceae</taxon>
        <taxon>Thamnocephalis</taxon>
    </lineage>
</organism>
<reference evidence="6" key="1">
    <citation type="journal article" date="2018" name="Nat. Microbiol.">
        <title>Leveraging single-cell genomics to expand the fungal tree of life.</title>
        <authorList>
            <person name="Ahrendt S.R."/>
            <person name="Quandt C.A."/>
            <person name="Ciobanu D."/>
            <person name="Clum A."/>
            <person name="Salamov A."/>
            <person name="Andreopoulos B."/>
            <person name="Cheng J.F."/>
            <person name="Woyke T."/>
            <person name="Pelin A."/>
            <person name="Henrissat B."/>
            <person name="Reynolds N.K."/>
            <person name="Benny G.L."/>
            <person name="Smith M.E."/>
            <person name="James T.Y."/>
            <person name="Grigoriev I.V."/>
        </authorList>
    </citation>
    <scope>NUCLEOTIDE SEQUENCE [LARGE SCALE GENOMIC DNA]</scope>
    <source>
        <strain evidence="6">RSA 1356</strain>
    </source>
</reference>
<dbReference type="GO" id="GO:0046872">
    <property type="term" value="F:metal ion binding"/>
    <property type="evidence" value="ECO:0007669"/>
    <property type="project" value="UniProtKB-KW"/>
</dbReference>
<dbReference type="InterPro" id="IPR001486">
    <property type="entry name" value="Hemoglobin_trunc"/>
</dbReference>
<keyword evidence="3" id="KW-0479">Metal-binding</keyword>
<keyword evidence="1" id="KW-0813">Transport</keyword>